<evidence type="ECO:0000313" key="4">
    <source>
        <dbReference type="Proteomes" id="UP000257240"/>
    </source>
</evidence>
<evidence type="ECO:0000256" key="2">
    <source>
        <dbReference type="ARBA" id="ARBA00022679"/>
    </source>
</evidence>
<dbReference type="InterPro" id="IPR029063">
    <property type="entry name" value="SAM-dependent_MTases_sf"/>
</dbReference>
<reference evidence="3 4" key="1">
    <citation type="journal article" date="2018" name="Nat. Biotechnol.">
        <title>A standardized bacterial taxonomy based on genome phylogeny substantially revises the tree of life.</title>
        <authorList>
            <person name="Parks D.H."/>
            <person name="Chuvochina M."/>
            <person name="Waite D.W."/>
            <person name="Rinke C."/>
            <person name="Skarshewski A."/>
            <person name="Chaumeil P.A."/>
            <person name="Hugenholtz P."/>
        </authorList>
    </citation>
    <scope>NUCLEOTIDE SEQUENCE [LARGE SCALE GENOMIC DNA]</scope>
    <source>
        <strain evidence="3">UBA12529</strain>
    </source>
</reference>
<proteinExistence type="predicted"/>
<gene>
    <name evidence="3" type="ORF">DCE01_07550</name>
</gene>
<dbReference type="PANTHER" id="PTHR43648">
    <property type="entry name" value="ELECTRON TRANSFER FLAVOPROTEIN BETA SUBUNIT LYSINE METHYLTRANSFERASE"/>
    <property type="match status" value="1"/>
</dbReference>
<dbReference type="Gene3D" id="3.40.50.150">
    <property type="entry name" value="Vaccinia Virus protein VP39"/>
    <property type="match status" value="1"/>
</dbReference>
<protein>
    <recommendedName>
        <fullName evidence="5">Methyltransferase domain-containing protein</fullName>
    </recommendedName>
</protein>
<dbReference type="RefSeq" id="WP_273010712.1">
    <property type="nucleotide sequence ID" value="NZ_DAINLL010000004.1"/>
</dbReference>
<dbReference type="GO" id="GO:0008276">
    <property type="term" value="F:protein methyltransferase activity"/>
    <property type="evidence" value="ECO:0007669"/>
    <property type="project" value="TreeGrafter"/>
</dbReference>
<dbReference type="PANTHER" id="PTHR43648:SF1">
    <property type="entry name" value="ELECTRON TRANSFER FLAVOPROTEIN BETA SUBUNIT LYSINE METHYLTRANSFERASE"/>
    <property type="match status" value="1"/>
</dbReference>
<dbReference type="GO" id="GO:0032259">
    <property type="term" value="P:methylation"/>
    <property type="evidence" value="ECO:0007669"/>
    <property type="project" value="UniProtKB-KW"/>
</dbReference>
<dbReference type="EMBL" id="DLVE01000092">
    <property type="protein sequence ID" value="HAA84621.1"/>
    <property type="molecule type" value="Genomic_DNA"/>
</dbReference>
<evidence type="ECO:0000256" key="1">
    <source>
        <dbReference type="ARBA" id="ARBA00022603"/>
    </source>
</evidence>
<comment type="caution">
    <text evidence="3">The sequence shown here is derived from an EMBL/GenBank/DDBJ whole genome shotgun (WGS) entry which is preliminary data.</text>
</comment>
<sequence>MLKGKHKNYQNLYTYMVKPSHPKLHQLEDEDFIGFWEEDGMGILFFHRPKEELIEKLVEQYEIEVYDKQVIPYKEWNENRFPQPIKVGNLTIAPVWVEGNWDLVFDPSVVFGEGQHPTTAMMLELSWELYTKFDKPKHVLDIGCGSGILTLFWAKLGANVTAVDLNPLCIKVTEHNLELNGLRNQAELKQGNILDLLPIKAELVLGNLYRLLLLKLFENEHFWQAKYYLLSGFSLDMEKELLEKISTLPLEMVIRRTSQNWVCWLVKKLS</sequence>
<dbReference type="CDD" id="cd02440">
    <property type="entry name" value="AdoMet_MTases"/>
    <property type="match status" value="1"/>
</dbReference>
<dbReference type="SUPFAM" id="SSF53335">
    <property type="entry name" value="S-adenosyl-L-methionine-dependent methyltransferases"/>
    <property type="match status" value="1"/>
</dbReference>
<organism evidence="3 4">
    <name type="scientific">Thermodesulfobacterium commune</name>
    <dbReference type="NCBI Taxonomy" id="1741"/>
    <lineage>
        <taxon>Bacteria</taxon>
        <taxon>Pseudomonadati</taxon>
        <taxon>Thermodesulfobacteriota</taxon>
        <taxon>Thermodesulfobacteria</taxon>
        <taxon>Thermodesulfobacteriales</taxon>
        <taxon>Thermodesulfobacteriaceae</taxon>
        <taxon>Thermodesulfobacterium</taxon>
    </lineage>
</organism>
<dbReference type="AlphaFoldDB" id="A0A101FKE4"/>
<dbReference type="Pfam" id="PF06325">
    <property type="entry name" value="PrmA"/>
    <property type="match status" value="1"/>
</dbReference>
<evidence type="ECO:0008006" key="5">
    <source>
        <dbReference type="Google" id="ProtNLM"/>
    </source>
</evidence>
<dbReference type="Proteomes" id="UP000257240">
    <property type="component" value="Unassembled WGS sequence"/>
</dbReference>
<keyword evidence="1" id="KW-0489">Methyltransferase</keyword>
<dbReference type="InterPro" id="IPR050078">
    <property type="entry name" value="Ribosomal_L11_MeTrfase_PrmA"/>
</dbReference>
<name>A0A101FKE4_9BACT</name>
<keyword evidence="2" id="KW-0808">Transferase</keyword>
<evidence type="ECO:0000313" key="3">
    <source>
        <dbReference type="EMBL" id="HAA84621.1"/>
    </source>
</evidence>
<accession>A0A101FKE4</accession>